<proteinExistence type="predicted"/>
<organism evidence="2 3">
    <name type="scientific">Citrobacter youngae ATCC 29220</name>
    <dbReference type="NCBI Taxonomy" id="500640"/>
    <lineage>
        <taxon>Bacteria</taxon>
        <taxon>Pseudomonadati</taxon>
        <taxon>Pseudomonadota</taxon>
        <taxon>Gammaproteobacteria</taxon>
        <taxon>Enterobacterales</taxon>
        <taxon>Enterobacteriaceae</taxon>
        <taxon>Citrobacter</taxon>
        <taxon>Citrobacter freundii complex</taxon>
    </lineage>
</organism>
<protein>
    <submittedName>
        <fullName evidence="2">Uncharacterized protein</fullName>
    </submittedName>
</protein>
<reference evidence="2 3" key="1">
    <citation type="submission" date="2010-02" db="EMBL/GenBank/DDBJ databases">
        <authorList>
            <person name="Weinstock G."/>
            <person name="Sodergren E."/>
            <person name="Clifton S."/>
            <person name="Fulton L."/>
            <person name="Fulton B."/>
            <person name="Courtney L."/>
            <person name="Fronick C."/>
            <person name="Harrison M."/>
            <person name="Strong C."/>
            <person name="Farmer C."/>
            <person name="Delahaunty K."/>
            <person name="Markovic C."/>
            <person name="Hall O."/>
            <person name="Minx P."/>
            <person name="Tomlinson C."/>
            <person name="Mitreva M."/>
            <person name="Nelson J."/>
            <person name="Hou S."/>
            <person name="Wollam A."/>
            <person name="Pepin K.H."/>
            <person name="Johnson M."/>
            <person name="Bhonagiri V."/>
            <person name="Zhang X."/>
            <person name="Suruliraj S."/>
            <person name="Warren W."/>
            <person name="Chinwalla A."/>
            <person name="Mardis E.R."/>
            <person name="Wilson R.K."/>
        </authorList>
    </citation>
    <scope>NUCLEOTIDE SEQUENCE [LARGE SCALE GENOMIC DNA]</scope>
    <source>
        <strain evidence="2 3">ATCC 29220</strain>
    </source>
</reference>
<gene>
    <name evidence="2" type="ORF">CIT292_06819</name>
</gene>
<dbReference type="HOGENOM" id="CLU_2988353_0_0_6"/>
<dbReference type="EMBL" id="ABWL02000005">
    <property type="protein sequence ID" value="EFE09548.1"/>
    <property type="molecule type" value="Genomic_DNA"/>
</dbReference>
<comment type="caution">
    <text evidence="2">The sequence shown here is derived from an EMBL/GenBank/DDBJ whole genome shotgun (WGS) entry which is preliminary data.</text>
</comment>
<name>D4B8N6_9ENTR</name>
<evidence type="ECO:0000256" key="1">
    <source>
        <dbReference type="SAM" id="MobiDB-lite"/>
    </source>
</evidence>
<evidence type="ECO:0000313" key="3">
    <source>
        <dbReference type="Proteomes" id="UP000003880"/>
    </source>
</evidence>
<dbReference type="AlphaFoldDB" id="D4B8N6"/>
<dbReference type="Proteomes" id="UP000003880">
    <property type="component" value="Unassembled WGS sequence"/>
</dbReference>
<evidence type="ECO:0000313" key="2">
    <source>
        <dbReference type="EMBL" id="EFE09548.1"/>
    </source>
</evidence>
<feature type="compositionally biased region" description="Basic and acidic residues" evidence="1">
    <location>
        <begin position="48"/>
        <end position="57"/>
    </location>
</feature>
<sequence>MYDKVNDHFIENPWVVLLQNLLGVPATILSGSTGGEDECGKQQIPGLPERDAYSASF</sequence>
<accession>D4B8N6</accession>
<feature type="region of interest" description="Disordered" evidence="1">
    <location>
        <begin position="32"/>
        <end position="57"/>
    </location>
</feature>